<dbReference type="Proteomes" id="UP001314205">
    <property type="component" value="Unassembled WGS sequence"/>
</dbReference>
<name>A0AAV1LMR6_9NEOP</name>
<feature type="transmembrane region" description="Helical" evidence="1">
    <location>
        <begin position="24"/>
        <end position="45"/>
    </location>
</feature>
<dbReference type="AlphaFoldDB" id="A0AAV1LMR6"/>
<protein>
    <submittedName>
        <fullName evidence="2">Uncharacterized protein</fullName>
    </submittedName>
</protein>
<evidence type="ECO:0000256" key="1">
    <source>
        <dbReference type="SAM" id="Phobius"/>
    </source>
</evidence>
<accession>A0AAV1LMR6</accession>
<proteinExistence type="predicted"/>
<feature type="transmembrane region" description="Helical" evidence="1">
    <location>
        <begin position="82"/>
        <end position="100"/>
    </location>
</feature>
<organism evidence="2 3">
    <name type="scientific">Parnassius mnemosyne</name>
    <name type="common">clouded apollo</name>
    <dbReference type="NCBI Taxonomy" id="213953"/>
    <lineage>
        <taxon>Eukaryota</taxon>
        <taxon>Metazoa</taxon>
        <taxon>Ecdysozoa</taxon>
        <taxon>Arthropoda</taxon>
        <taxon>Hexapoda</taxon>
        <taxon>Insecta</taxon>
        <taxon>Pterygota</taxon>
        <taxon>Neoptera</taxon>
        <taxon>Endopterygota</taxon>
        <taxon>Lepidoptera</taxon>
        <taxon>Glossata</taxon>
        <taxon>Ditrysia</taxon>
        <taxon>Papilionoidea</taxon>
        <taxon>Papilionidae</taxon>
        <taxon>Parnassiinae</taxon>
        <taxon>Parnassini</taxon>
        <taxon>Parnassius</taxon>
        <taxon>Driopa</taxon>
    </lineage>
</organism>
<feature type="transmembrane region" description="Helical" evidence="1">
    <location>
        <begin position="51"/>
        <end position="70"/>
    </location>
</feature>
<comment type="caution">
    <text evidence="2">The sequence shown here is derived from an EMBL/GenBank/DDBJ whole genome shotgun (WGS) entry which is preliminary data.</text>
</comment>
<dbReference type="EMBL" id="CAVLGL010000093">
    <property type="protein sequence ID" value="CAK1596429.1"/>
    <property type="molecule type" value="Genomic_DNA"/>
</dbReference>
<gene>
    <name evidence="2" type="ORF">PARMNEM_LOCUS15779</name>
</gene>
<keyword evidence="1" id="KW-0812">Transmembrane</keyword>
<keyword evidence="1" id="KW-0472">Membrane</keyword>
<feature type="transmembrane region" description="Helical" evidence="1">
    <location>
        <begin position="106"/>
        <end position="128"/>
    </location>
</feature>
<sequence length="140" mass="15969">MSDMIINDTVPVDKKWNELIKYNIFIMKLIEFVISVILMTLPFALAEADTFHCLAAAPTLILSFIFIVLYLVDQAQDLAEQLYLFTQIFLNVVALLHLIIEPSSAGMYYGLFYCHLIIALCIDFYYVVKDKGCLIFAAVK</sequence>
<keyword evidence="1" id="KW-1133">Transmembrane helix</keyword>
<evidence type="ECO:0000313" key="2">
    <source>
        <dbReference type="EMBL" id="CAK1596429.1"/>
    </source>
</evidence>
<reference evidence="2 3" key="1">
    <citation type="submission" date="2023-11" db="EMBL/GenBank/DDBJ databases">
        <authorList>
            <person name="Hedman E."/>
            <person name="Englund M."/>
            <person name="Stromberg M."/>
            <person name="Nyberg Akerstrom W."/>
            <person name="Nylinder S."/>
            <person name="Jareborg N."/>
            <person name="Kallberg Y."/>
            <person name="Kronander E."/>
        </authorList>
    </citation>
    <scope>NUCLEOTIDE SEQUENCE [LARGE SCALE GENOMIC DNA]</scope>
</reference>
<keyword evidence="3" id="KW-1185">Reference proteome</keyword>
<evidence type="ECO:0000313" key="3">
    <source>
        <dbReference type="Proteomes" id="UP001314205"/>
    </source>
</evidence>